<accession>A0A2V2WEX0</accession>
<dbReference type="VEuPathDB" id="TriTrypDB:TcG_00943"/>
<dbReference type="AlphaFoldDB" id="A0A2V2WEX0"/>
<feature type="region of interest" description="Disordered" evidence="1">
    <location>
        <begin position="45"/>
        <end position="76"/>
    </location>
</feature>
<gene>
    <name evidence="2" type="ORF">C3747_104g141</name>
</gene>
<dbReference type="VEuPathDB" id="TriTrypDB:TCDM_02061"/>
<sequence>MENTRRKEPPLWLNPAVHVWITKNDIPVVNLRDISEKLRLPRSAFRADEAPQTPDEESCPAESASSNGEKTPEPTKTESLNALLGIAQRRSEKQTTPPTQLLAVPSNPPASGGSGASKDLKPKHHHFPKRSLRPLWMLNLFRALIYRREKYGYTCSTSARWCTECCAVSRSRLGRGWIILRYRLPCTKRRGKN</sequence>
<dbReference type="VEuPathDB" id="TriTrypDB:TcCLB.506945.260"/>
<organism evidence="2 3">
    <name type="scientific">Trypanosoma cruzi</name>
    <dbReference type="NCBI Taxonomy" id="5693"/>
    <lineage>
        <taxon>Eukaryota</taxon>
        <taxon>Discoba</taxon>
        <taxon>Euglenozoa</taxon>
        <taxon>Kinetoplastea</taxon>
        <taxon>Metakinetoplastina</taxon>
        <taxon>Trypanosomatida</taxon>
        <taxon>Trypanosomatidae</taxon>
        <taxon>Trypanosoma</taxon>
        <taxon>Schizotrypanum</taxon>
    </lineage>
</organism>
<dbReference type="VEuPathDB" id="TriTrypDB:TCSYLVIO_003387"/>
<proteinExistence type="predicted"/>
<name>A0A2V2WEX0_TRYCR</name>
<dbReference type="VEuPathDB" id="TriTrypDB:TcYC6_0098990"/>
<evidence type="ECO:0000313" key="3">
    <source>
        <dbReference type="Proteomes" id="UP000246078"/>
    </source>
</evidence>
<evidence type="ECO:0000256" key="1">
    <source>
        <dbReference type="SAM" id="MobiDB-lite"/>
    </source>
</evidence>
<dbReference type="VEuPathDB" id="TriTrypDB:TcBrA4_0027240"/>
<protein>
    <submittedName>
        <fullName evidence="2">Uncharacterized protein</fullName>
    </submittedName>
</protein>
<comment type="caution">
    <text evidence="2">The sequence shown here is derived from an EMBL/GenBank/DDBJ whole genome shotgun (WGS) entry which is preliminary data.</text>
</comment>
<dbReference type="VEuPathDB" id="TriTrypDB:TcCL_ESM00988"/>
<evidence type="ECO:0000313" key="2">
    <source>
        <dbReference type="EMBL" id="PWV07158.1"/>
    </source>
</evidence>
<dbReference type="Proteomes" id="UP000246078">
    <property type="component" value="Unassembled WGS sequence"/>
</dbReference>
<dbReference type="VEuPathDB" id="TriTrypDB:C3747_104g141"/>
<reference evidence="2 3" key="1">
    <citation type="journal article" date="2018" name="Microb. Genom.">
        <title>Expanding an expanded genome: long-read sequencing of Trypanosoma cruzi.</title>
        <authorList>
            <person name="Berna L."/>
            <person name="Rodriguez M."/>
            <person name="Chiribao M.L."/>
            <person name="Parodi-Talice A."/>
            <person name="Pita S."/>
            <person name="Rijo G."/>
            <person name="Alvarez-Valin F."/>
            <person name="Robello C."/>
        </authorList>
    </citation>
    <scope>NUCLEOTIDE SEQUENCE [LARGE SCALE GENOMIC DNA]</scope>
    <source>
        <strain evidence="2 3">TCC</strain>
    </source>
</reference>
<dbReference type="VEuPathDB" id="TriTrypDB:ECC02_000361"/>
<dbReference type="VEuPathDB" id="TriTrypDB:Tc_MARK_2106"/>
<dbReference type="VEuPathDB" id="TriTrypDB:BCY84_01197"/>
<feature type="region of interest" description="Disordered" evidence="1">
    <location>
        <begin position="91"/>
        <end position="126"/>
    </location>
</feature>
<dbReference type="VEuPathDB" id="TriTrypDB:C4B63_18g173"/>
<dbReference type="EMBL" id="PRFC01000104">
    <property type="protein sequence ID" value="PWV07158.1"/>
    <property type="molecule type" value="Genomic_DNA"/>
</dbReference>